<gene>
    <name evidence="1" type="ORF">WICPIJ_009944</name>
</gene>
<accession>A0A9P8PKG5</accession>
<reference evidence="1" key="2">
    <citation type="submission" date="2021-01" db="EMBL/GenBank/DDBJ databases">
        <authorList>
            <person name="Schikora-Tamarit M.A."/>
        </authorList>
    </citation>
    <scope>NUCLEOTIDE SEQUENCE</scope>
    <source>
        <strain evidence="1">CBS2887</strain>
    </source>
</reference>
<proteinExistence type="predicted"/>
<evidence type="ECO:0000313" key="2">
    <source>
        <dbReference type="Proteomes" id="UP000774326"/>
    </source>
</evidence>
<dbReference type="AlphaFoldDB" id="A0A9P8PKG5"/>
<dbReference type="Proteomes" id="UP000774326">
    <property type="component" value="Unassembled WGS sequence"/>
</dbReference>
<protein>
    <submittedName>
        <fullName evidence="1">Uncharacterized protein</fullName>
    </submittedName>
</protein>
<name>A0A9P8PKG5_WICPI</name>
<keyword evidence="2" id="KW-1185">Reference proteome</keyword>
<dbReference type="EMBL" id="JAEUBG010005724">
    <property type="protein sequence ID" value="KAH3672972.1"/>
    <property type="molecule type" value="Genomic_DNA"/>
</dbReference>
<organism evidence="1 2">
    <name type="scientific">Wickerhamomyces pijperi</name>
    <name type="common">Yeast</name>
    <name type="synonym">Pichia pijperi</name>
    <dbReference type="NCBI Taxonomy" id="599730"/>
    <lineage>
        <taxon>Eukaryota</taxon>
        <taxon>Fungi</taxon>
        <taxon>Dikarya</taxon>
        <taxon>Ascomycota</taxon>
        <taxon>Saccharomycotina</taxon>
        <taxon>Saccharomycetes</taxon>
        <taxon>Phaffomycetales</taxon>
        <taxon>Wickerhamomycetaceae</taxon>
        <taxon>Wickerhamomyces</taxon>
    </lineage>
</organism>
<evidence type="ECO:0000313" key="1">
    <source>
        <dbReference type="EMBL" id="KAH3672972.1"/>
    </source>
</evidence>
<sequence>MASKSKEPSGLWNFFNSGFNSASLARSKSPKPGVSSLMAGISSAVKFGVSFLEPPMPLIIEARSGIPPAPPAPPAPPIAAIMADISGIPLAPP</sequence>
<reference evidence="1" key="1">
    <citation type="journal article" date="2021" name="Open Biol.">
        <title>Shared evolutionary footprints suggest mitochondrial oxidative damage underlies multiple complex I losses in fungi.</title>
        <authorList>
            <person name="Schikora-Tamarit M.A."/>
            <person name="Marcet-Houben M."/>
            <person name="Nosek J."/>
            <person name="Gabaldon T."/>
        </authorList>
    </citation>
    <scope>NUCLEOTIDE SEQUENCE</scope>
    <source>
        <strain evidence="1">CBS2887</strain>
    </source>
</reference>
<comment type="caution">
    <text evidence="1">The sequence shown here is derived from an EMBL/GenBank/DDBJ whole genome shotgun (WGS) entry which is preliminary data.</text>
</comment>